<dbReference type="Pfam" id="PF25909">
    <property type="entry name" value="zf-C2H2_AHC1"/>
    <property type="match status" value="1"/>
</dbReference>
<keyword evidence="4" id="KW-1185">Reference proteome</keyword>
<dbReference type="Proteomes" id="UP000214365">
    <property type="component" value="Unassembled WGS sequence"/>
</dbReference>
<feature type="compositionally biased region" description="Acidic residues" evidence="1">
    <location>
        <begin position="480"/>
        <end position="492"/>
    </location>
</feature>
<feature type="compositionally biased region" description="Polar residues" evidence="1">
    <location>
        <begin position="534"/>
        <end position="565"/>
    </location>
</feature>
<feature type="compositionally biased region" description="Acidic residues" evidence="1">
    <location>
        <begin position="590"/>
        <end position="599"/>
    </location>
</feature>
<evidence type="ECO:0000256" key="1">
    <source>
        <dbReference type="SAM" id="MobiDB-lite"/>
    </source>
</evidence>
<dbReference type="AlphaFoldDB" id="A0A225ANU5"/>
<dbReference type="InterPro" id="IPR058706">
    <property type="entry name" value="zf-C2H2_AHC1-like"/>
</dbReference>
<feature type="compositionally biased region" description="Polar residues" evidence="1">
    <location>
        <begin position="575"/>
        <end position="589"/>
    </location>
</feature>
<sequence length="691" mass="74578">MALSHGVFRLLPWTSSLGVNKLTPEMLVSPTQHKSPVMGSAPLQLLKRKRSDNHEIFTVVDEPPPSKRRIDIPNQAEVTECNSARVATPSSIEAAQSPTPASVPTQATSVLQPHTNPSMDDHGIPPQNANNIPAKQTNRDVNILRQTLDAQLSLEVLLKHNELRLIDQEIAKCQIALEQLRRCTEIPYPASSAHGFSHSVSDGSGYAIPYSGTGPPPTSPAPWGVVDGPYSRHYAKWLLPDPRFDGGESPDLPLPNSAAWDGRSTRGSFTENGYVAGKSRAQRGSVSTRLQSLPNGYPVPKEKAGPMVIKRKSDNKLVKLVCLDCRRFDFSSTQGFINHCRIAHSRTFASHDAAAEACGEPVDVDEAGSIIGGPTAEPSIISTPGSVHPLIRSAHIIEKTPKTTPGPSEDQPSNLNQTPIAMVEKTTKKKGHNVTPPSSFKASPDTPHLSTMMAVLGSKLNLDEIVGDAKKTVDLSEFLSEGESEDEDEPSSDEPKAVSGARLPARTTMPQAAIQRPTSSKRHEASMSRGLDVSTPTKVTPYSQPQFSQSTSLPSALQLNGSGTTDVVRIDENLSPVTVESNQAPSLVSDNEDEYEAVSDSESLSSRPSNDGHDDDEMDDVEVEDDEGTTNKTRHEVSSLKRSQGKKGDRVLPPAIVSLDQSRNRSQRVSFAGDENSPSKSKKAADPKKRH</sequence>
<feature type="compositionally biased region" description="Acidic residues" evidence="1">
    <location>
        <begin position="613"/>
        <end position="628"/>
    </location>
</feature>
<feature type="region of interest" description="Disordered" evidence="1">
    <location>
        <begin position="479"/>
        <end position="691"/>
    </location>
</feature>
<protein>
    <recommendedName>
        <fullName evidence="2">AHC1-like C2H2 zinc-finger domain-containing protein</fullName>
    </recommendedName>
</protein>
<feature type="compositionally biased region" description="Polar residues" evidence="1">
    <location>
        <begin position="282"/>
        <end position="294"/>
    </location>
</feature>
<dbReference type="GeneID" id="31005262"/>
<feature type="region of interest" description="Disordered" evidence="1">
    <location>
        <begin position="427"/>
        <end position="447"/>
    </location>
</feature>
<comment type="caution">
    <text evidence="3">The sequence shown here is derived from an EMBL/GenBank/DDBJ whole genome shotgun (WGS) entry which is preliminary data.</text>
</comment>
<gene>
    <name evidence="3" type="ORF">UA08_05506</name>
</gene>
<evidence type="ECO:0000313" key="3">
    <source>
        <dbReference type="EMBL" id="OKL58968.1"/>
    </source>
</evidence>
<proteinExistence type="predicted"/>
<name>A0A225ANU5_TALAT</name>
<feature type="region of interest" description="Disordered" evidence="1">
    <location>
        <begin position="278"/>
        <end position="301"/>
    </location>
</feature>
<dbReference type="STRING" id="1441469.A0A225ANU5"/>
<reference evidence="3 4" key="1">
    <citation type="submission" date="2015-06" db="EMBL/GenBank/DDBJ databases">
        <title>Talaromyces atroroseus IBT 11181 draft genome.</title>
        <authorList>
            <person name="Rasmussen K.B."/>
            <person name="Rasmussen S."/>
            <person name="Petersen B."/>
            <person name="Sicheritz-Ponten T."/>
            <person name="Mortensen U.H."/>
            <person name="Thrane U."/>
        </authorList>
    </citation>
    <scope>NUCLEOTIDE SEQUENCE [LARGE SCALE GENOMIC DNA]</scope>
    <source>
        <strain evidence="3 4">IBT 11181</strain>
    </source>
</reference>
<dbReference type="RefSeq" id="XP_020119089.1">
    <property type="nucleotide sequence ID" value="XM_020268283.1"/>
</dbReference>
<evidence type="ECO:0000313" key="4">
    <source>
        <dbReference type="Proteomes" id="UP000214365"/>
    </source>
</evidence>
<accession>A0A225ANU5</accession>
<dbReference type="OrthoDB" id="5355528at2759"/>
<organism evidence="3 4">
    <name type="scientific">Talaromyces atroroseus</name>
    <dbReference type="NCBI Taxonomy" id="1441469"/>
    <lineage>
        <taxon>Eukaryota</taxon>
        <taxon>Fungi</taxon>
        <taxon>Dikarya</taxon>
        <taxon>Ascomycota</taxon>
        <taxon>Pezizomycotina</taxon>
        <taxon>Eurotiomycetes</taxon>
        <taxon>Eurotiomycetidae</taxon>
        <taxon>Eurotiales</taxon>
        <taxon>Trichocomaceae</taxon>
        <taxon>Talaromyces</taxon>
        <taxon>Talaromyces sect. Trachyspermi</taxon>
    </lineage>
</organism>
<feature type="compositionally biased region" description="Polar residues" evidence="1">
    <location>
        <begin position="600"/>
        <end position="609"/>
    </location>
</feature>
<dbReference type="EMBL" id="LFMY01000008">
    <property type="protein sequence ID" value="OKL58968.1"/>
    <property type="molecule type" value="Genomic_DNA"/>
</dbReference>
<feature type="domain" description="AHC1-like C2H2 zinc-finger" evidence="2">
    <location>
        <begin position="308"/>
        <end position="354"/>
    </location>
</feature>
<evidence type="ECO:0000259" key="2">
    <source>
        <dbReference type="Pfam" id="PF25909"/>
    </source>
</evidence>